<dbReference type="Gene3D" id="3.40.50.11900">
    <property type="match status" value="1"/>
</dbReference>
<keyword evidence="2" id="KW-0479">Metal-binding</keyword>
<name>A0A936YYB9_9BURK</name>
<dbReference type="Proteomes" id="UP000599109">
    <property type="component" value="Unassembled WGS sequence"/>
</dbReference>
<dbReference type="PANTHER" id="PTHR30548:SF4">
    <property type="entry name" value="SUBUNIT OF OXYGEN-SENSITIVE 2-HYDROXYISOCAPROYL-COA DEHYDRATASE"/>
    <property type="match status" value="1"/>
</dbReference>
<dbReference type="NCBIfam" id="TIGR02260">
    <property type="entry name" value="benz_CoA_red_B"/>
    <property type="match status" value="1"/>
</dbReference>
<dbReference type="EC" id="1.3.7.8" evidence="5"/>
<dbReference type="GO" id="GO:0018522">
    <property type="term" value="F:benzoyl-CoA reductase activity"/>
    <property type="evidence" value="ECO:0007669"/>
    <property type="project" value="UniProtKB-EC"/>
</dbReference>
<comment type="caution">
    <text evidence="5">The sequence shown here is derived from an EMBL/GenBank/DDBJ whole genome shotgun (WGS) entry which is preliminary data.</text>
</comment>
<dbReference type="RefSeq" id="WP_201673429.1">
    <property type="nucleotide sequence ID" value="NZ_JAEQNE010000001.1"/>
</dbReference>
<evidence type="ECO:0000313" key="6">
    <source>
        <dbReference type="Proteomes" id="UP000599109"/>
    </source>
</evidence>
<dbReference type="GO" id="GO:0051536">
    <property type="term" value="F:iron-sulfur cluster binding"/>
    <property type="evidence" value="ECO:0007669"/>
    <property type="project" value="UniProtKB-KW"/>
</dbReference>
<keyword evidence="5" id="KW-0560">Oxidoreductase</keyword>
<evidence type="ECO:0000256" key="3">
    <source>
        <dbReference type="ARBA" id="ARBA00023004"/>
    </source>
</evidence>
<gene>
    <name evidence="5" type="primary">bcrB</name>
    <name evidence="5" type="ORF">JJ685_06830</name>
</gene>
<protein>
    <submittedName>
        <fullName evidence="5">Benzoyl-CoA reductase subunit B</fullName>
        <ecNumber evidence="5">1.3.7.8</ecNumber>
    </submittedName>
</protein>
<evidence type="ECO:0000256" key="1">
    <source>
        <dbReference type="ARBA" id="ARBA00005806"/>
    </source>
</evidence>
<keyword evidence="6" id="KW-1185">Reference proteome</keyword>
<dbReference type="InterPro" id="IPR010327">
    <property type="entry name" value="FldB/FldC_alpha/beta"/>
</dbReference>
<dbReference type="Pfam" id="PF06050">
    <property type="entry name" value="HGD-D"/>
    <property type="match status" value="1"/>
</dbReference>
<keyword evidence="3" id="KW-0408">Iron</keyword>
<reference evidence="5 6" key="1">
    <citation type="journal article" date="2017" name="Int. J. Syst. Evol. Microbiol.">
        <title>Ramlibacter monticola sp. nov., isolated from forest soil.</title>
        <authorList>
            <person name="Chaudhary D.K."/>
            <person name="Kim J."/>
        </authorList>
    </citation>
    <scope>NUCLEOTIDE SEQUENCE [LARGE SCALE GENOMIC DNA]</scope>
    <source>
        <strain evidence="5 6">KACC 19175</strain>
    </source>
</reference>
<dbReference type="PANTHER" id="PTHR30548">
    <property type="entry name" value="2-HYDROXYGLUTARYL-COA DEHYDRATASE, D-COMPONENT-RELATED"/>
    <property type="match status" value="1"/>
</dbReference>
<evidence type="ECO:0000256" key="2">
    <source>
        <dbReference type="ARBA" id="ARBA00022723"/>
    </source>
</evidence>
<keyword evidence="4" id="KW-0411">Iron-sulfur</keyword>
<dbReference type="GO" id="GO:0046872">
    <property type="term" value="F:metal ion binding"/>
    <property type="evidence" value="ECO:0007669"/>
    <property type="project" value="UniProtKB-KW"/>
</dbReference>
<evidence type="ECO:0000256" key="4">
    <source>
        <dbReference type="ARBA" id="ARBA00023014"/>
    </source>
</evidence>
<proteinExistence type="inferred from homology"/>
<comment type="similarity">
    <text evidence="1">Belongs to the FldB/FldC dehydratase alpha/beta subunit family.</text>
</comment>
<evidence type="ECO:0000313" key="5">
    <source>
        <dbReference type="EMBL" id="MBL0390852.1"/>
    </source>
</evidence>
<organism evidence="5 6">
    <name type="scientific">Ramlibacter monticola</name>
    <dbReference type="NCBI Taxonomy" id="1926872"/>
    <lineage>
        <taxon>Bacteria</taxon>
        <taxon>Pseudomonadati</taxon>
        <taxon>Pseudomonadota</taxon>
        <taxon>Betaproteobacteria</taxon>
        <taxon>Burkholderiales</taxon>
        <taxon>Comamonadaceae</taxon>
        <taxon>Ramlibacter</taxon>
    </lineage>
</organism>
<dbReference type="EMBL" id="JAEQNE010000001">
    <property type="protein sequence ID" value="MBL0390852.1"/>
    <property type="molecule type" value="Genomic_DNA"/>
</dbReference>
<dbReference type="AlphaFoldDB" id="A0A936YYB9"/>
<sequence>MNDTVIPMPASKKAKPTAVKDDAMNLQKELINANYMDLAQAHKQGRKVAATFVPGNLNELLMCFDLARSLPETNALQNGMRKKSGKFIMDAERDGHSEDVCTYVKADLGMMMGGEIGPTGDPLPVPDVLLLSYTGCFTFMKWFELIRHKYDVPTLMLHVPYQGSGRIDPNMRDYVVRQLKETIIPGLEKISGVKFDIDRLRQYMKESVKAEDDLVKVLQSAKNRPSPIDGYFGAVYYIGPIFTAFRGTPEATNYYRVLREEIEQRVREGRGPVTPEGDMKNEQYRLIVEGPPNWTSFRDFWKMFYDEGAVVVSSTYAKVGGLYDFGFRHDPDHPLESLAEYCLGCYTNLNLPSRIDMICNYIEEYQADGLLINSIKSCNSFSAGQLLMMREVEKRTGKPAAFIETDLVDPRYFSAANVKNRLESYFQMVKQKRTTGIGEGVRPVIPLHSVQ</sequence>
<dbReference type="Gene3D" id="3.40.50.11890">
    <property type="match status" value="1"/>
</dbReference>
<accession>A0A936YYB9</accession>
<dbReference type="InterPro" id="IPR011955">
    <property type="entry name" value="Benzoyl_CoA_Rdtase_B"/>
</dbReference>